<organism evidence="1 2">
    <name type="scientific">Pseudomonas fluorescens</name>
    <dbReference type="NCBI Taxonomy" id="294"/>
    <lineage>
        <taxon>Bacteria</taxon>
        <taxon>Pseudomonadati</taxon>
        <taxon>Pseudomonadota</taxon>
        <taxon>Gammaproteobacteria</taxon>
        <taxon>Pseudomonadales</taxon>
        <taxon>Pseudomonadaceae</taxon>
        <taxon>Pseudomonas</taxon>
    </lineage>
</organism>
<evidence type="ECO:0000313" key="1">
    <source>
        <dbReference type="EMBL" id="VVM39618.1"/>
    </source>
</evidence>
<dbReference type="AlphaFoldDB" id="A0A5E6P8E3"/>
<sequence length="176" mass="19846" precursor="true">MPRAQTAARWCPDECPITGRKFFMWIEHPDGGMVPTYGGPFDSYTIPTREGDQGFCCERYDHDYGGWRDDEMVGLKLIDDQSDECEHGQVAELQAELAARDELIDQLRSGYVFETGPYEVELSEAQWSAALGVFENYNMGDDKNFVFLEEQGRGVISEILIEIGVARALDADEVSE</sequence>
<protein>
    <submittedName>
        <fullName evidence="1">Uncharacterized protein</fullName>
    </submittedName>
</protein>
<dbReference type="RefSeq" id="WP_191622730.1">
    <property type="nucleotide sequence ID" value="NZ_CABVHF010000001.1"/>
</dbReference>
<proteinExistence type="predicted"/>
<name>A0A5E6P8E3_PSEFL</name>
<reference evidence="1 2" key="1">
    <citation type="submission" date="2019-09" db="EMBL/GenBank/DDBJ databases">
        <authorList>
            <person name="Chandra G."/>
            <person name="Truman W A."/>
        </authorList>
    </citation>
    <scope>NUCLEOTIDE SEQUENCE [LARGE SCALE GENOMIC DNA]</scope>
    <source>
        <strain evidence="1">PS631</strain>
    </source>
</reference>
<gene>
    <name evidence="1" type="ORF">PS631_00211</name>
</gene>
<dbReference type="EMBL" id="CABVHF010000001">
    <property type="protein sequence ID" value="VVM39618.1"/>
    <property type="molecule type" value="Genomic_DNA"/>
</dbReference>
<dbReference type="Proteomes" id="UP000399692">
    <property type="component" value="Unassembled WGS sequence"/>
</dbReference>
<evidence type="ECO:0000313" key="2">
    <source>
        <dbReference type="Proteomes" id="UP000399692"/>
    </source>
</evidence>
<accession>A0A5E6P8E3</accession>